<evidence type="ECO:0000313" key="2">
    <source>
        <dbReference type="Proteomes" id="UP000472260"/>
    </source>
</evidence>
<organism evidence="1 2">
    <name type="scientific">Sinocyclocheilus anshuiensis</name>
    <dbReference type="NCBI Taxonomy" id="1608454"/>
    <lineage>
        <taxon>Eukaryota</taxon>
        <taxon>Metazoa</taxon>
        <taxon>Chordata</taxon>
        <taxon>Craniata</taxon>
        <taxon>Vertebrata</taxon>
        <taxon>Euteleostomi</taxon>
        <taxon>Actinopterygii</taxon>
        <taxon>Neopterygii</taxon>
        <taxon>Teleostei</taxon>
        <taxon>Ostariophysi</taxon>
        <taxon>Cypriniformes</taxon>
        <taxon>Cyprinidae</taxon>
        <taxon>Cyprininae</taxon>
        <taxon>Sinocyclocheilus</taxon>
    </lineage>
</organism>
<dbReference type="Proteomes" id="UP000472260">
    <property type="component" value="Unassembled WGS sequence"/>
</dbReference>
<reference evidence="1" key="1">
    <citation type="submission" date="2025-08" db="UniProtKB">
        <authorList>
            <consortium name="Ensembl"/>
        </authorList>
    </citation>
    <scope>IDENTIFICATION</scope>
</reference>
<sequence>MSSPRELEAAEYLEKHQIIEFMDNLTSMLFFYRPDLHIGGYSYEQLFKNKKNVLFTIFFYITCLNKVKRIVHPKMKMY</sequence>
<reference evidence="1" key="2">
    <citation type="submission" date="2025-09" db="UniProtKB">
        <authorList>
            <consortium name="Ensembl"/>
        </authorList>
    </citation>
    <scope>IDENTIFICATION</scope>
</reference>
<proteinExistence type="predicted"/>
<dbReference type="CDD" id="cd22976">
    <property type="entry name" value="DD_EFCAB10"/>
    <property type="match status" value="1"/>
</dbReference>
<accession>A0A671SZW2</accession>
<evidence type="ECO:0000313" key="1">
    <source>
        <dbReference type="Ensembl" id="ENSSANP00000101809.1"/>
    </source>
</evidence>
<protein>
    <submittedName>
        <fullName evidence="1">Si:dkey-42p14.6</fullName>
    </submittedName>
</protein>
<name>A0A671SZW2_9TELE</name>
<dbReference type="AlphaFoldDB" id="A0A671SZW2"/>
<dbReference type="Ensembl" id="ENSSANT00000108058.1">
    <property type="protein sequence ID" value="ENSSANP00000101809.1"/>
    <property type="gene ID" value="ENSSANG00000049981.1"/>
</dbReference>
<keyword evidence="2" id="KW-1185">Reference proteome</keyword>
<dbReference type="InterPro" id="IPR049760">
    <property type="entry name" value="DD_EFCAB10"/>
</dbReference>